<gene>
    <name evidence="3" type="ORF">BUALT_Bualt05G0051700</name>
</gene>
<feature type="repeat" description="PPR" evidence="2">
    <location>
        <begin position="382"/>
        <end position="416"/>
    </location>
</feature>
<dbReference type="FunFam" id="1.25.40.10:FF:000090">
    <property type="entry name" value="Pentatricopeptide repeat-containing protein, chloroplastic"/>
    <property type="match status" value="1"/>
</dbReference>
<dbReference type="FunFam" id="1.25.40.10:FF:000227">
    <property type="entry name" value="Pentatricopeptide repeat-containing protein At3g13880"/>
    <property type="match status" value="1"/>
</dbReference>
<dbReference type="FunFam" id="1.25.40.10:FF:000381">
    <property type="entry name" value="Pentatricopeptide repeat-containing protein"/>
    <property type="match status" value="1"/>
</dbReference>
<accession>A0AAV6XNP4</accession>
<dbReference type="Gene3D" id="1.25.40.10">
    <property type="entry name" value="Tetratricopeptide repeat domain"/>
    <property type="match status" value="4"/>
</dbReference>
<feature type="repeat" description="PPR" evidence="2">
    <location>
        <begin position="209"/>
        <end position="243"/>
    </location>
</feature>
<evidence type="ECO:0000256" key="2">
    <source>
        <dbReference type="PROSITE-ProRule" id="PRU00708"/>
    </source>
</evidence>
<dbReference type="PROSITE" id="PS51375">
    <property type="entry name" value="PPR"/>
    <property type="match status" value="4"/>
</dbReference>
<dbReference type="InterPro" id="IPR046960">
    <property type="entry name" value="PPR_At4g14850-like_plant"/>
</dbReference>
<comment type="caution">
    <text evidence="3">The sequence shown here is derived from an EMBL/GenBank/DDBJ whole genome shotgun (WGS) entry which is preliminary data.</text>
</comment>
<keyword evidence="1" id="KW-0677">Repeat</keyword>
<dbReference type="AlphaFoldDB" id="A0AAV6XNP4"/>
<keyword evidence="4" id="KW-1185">Reference proteome</keyword>
<organism evidence="3 4">
    <name type="scientific">Buddleja alternifolia</name>
    <dbReference type="NCBI Taxonomy" id="168488"/>
    <lineage>
        <taxon>Eukaryota</taxon>
        <taxon>Viridiplantae</taxon>
        <taxon>Streptophyta</taxon>
        <taxon>Embryophyta</taxon>
        <taxon>Tracheophyta</taxon>
        <taxon>Spermatophyta</taxon>
        <taxon>Magnoliopsida</taxon>
        <taxon>eudicotyledons</taxon>
        <taxon>Gunneridae</taxon>
        <taxon>Pentapetalae</taxon>
        <taxon>asterids</taxon>
        <taxon>lamiids</taxon>
        <taxon>Lamiales</taxon>
        <taxon>Scrophulariaceae</taxon>
        <taxon>Buddlejeae</taxon>
        <taxon>Buddleja</taxon>
    </lineage>
</organism>
<dbReference type="PANTHER" id="PTHR24015">
    <property type="entry name" value="OS07G0578800 PROTEIN-RELATED"/>
    <property type="match status" value="1"/>
</dbReference>
<reference evidence="3" key="1">
    <citation type="submission" date="2019-10" db="EMBL/GenBank/DDBJ databases">
        <authorList>
            <person name="Zhang R."/>
            <person name="Pan Y."/>
            <person name="Wang J."/>
            <person name="Ma R."/>
            <person name="Yu S."/>
        </authorList>
    </citation>
    <scope>NUCLEOTIDE SEQUENCE</scope>
    <source>
        <strain evidence="3">LA-IB0</strain>
        <tissue evidence="3">Leaf</tissue>
    </source>
</reference>
<evidence type="ECO:0000256" key="1">
    <source>
        <dbReference type="ARBA" id="ARBA00022737"/>
    </source>
</evidence>
<name>A0AAV6XNP4_9LAMI</name>
<dbReference type="InterPro" id="IPR002885">
    <property type="entry name" value="PPR_rpt"/>
</dbReference>
<dbReference type="Pfam" id="PF13041">
    <property type="entry name" value="PPR_2"/>
    <property type="match status" value="1"/>
</dbReference>
<feature type="repeat" description="PPR" evidence="2">
    <location>
        <begin position="109"/>
        <end position="139"/>
    </location>
</feature>
<sequence>MQSFHLHSFVSPLCTNVHIPNSRVNKPKFNHSSLHYSSPDENPFTNPLHSLRNCTENQNPKLGSCFHAQILKLGLQNDVFIGNSLVNMYSKCDQIKNAQNLFDHMPHRTIVSWTSMMSGYYRYGLADEAILLFSRMLECLQPNEFTLAVVLQACALKGDKNLVEVIQSCAIKTGLIFDDFLQNSLIDAYAKSGQLRAAEKLLQLLYSRDVVSWTSVISGCVYHGNANRALQLFCSMQKDEIFPNEVAMLSIVKACSDINKRDIMQCIHGLVLRGNWCKSGLVLNSLIEMYSIDDYFIESITIFCGFCFDNDGLYLSPETMAKLLQGCGNSGSLKLGEEIHGYLIKHGFLPCTIAENSLINMYARNGQMDSALLLFGTMAKRDVVSWNTILSCFVKNDQADGVLRLLGEIHREGSRDNVSPDFVTFITSLQACADLALVQHGQVVHGYLIRTGLLNDVFVQNALIDMYAKSGRLDFADDIFKEMQERDIGSWNSIISAYGINGNGMSALKKFDNLVKSRTEKPNEITLVNVLSACAHAGLVEHGFEIFNSMERRYGIRAKTEHFSCMVDLLGRAGRIEEAENFIQNVIMEPSCDVWGALLSACLVVGNMKVAEKAGKELAVLEPNSSIWRVALANVYASVQKWDKVAEIRAELRKQVRKEGGWSSVNVEGREFRFMAGDTRRPESEMVYEIISELQNHMLDVTSSCDAVISVCL</sequence>
<evidence type="ECO:0000313" key="4">
    <source>
        <dbReference type="Proteomes" id="UP000826271"/>
    </source>
</evidence>
<dbReference type="GO" id="GO:0009451">
    <property type="term" value="P:RNA modification"/>
    <property type="evidence" value="ECO:0007669"/>
    <property type="project" value="InterPro"/>
</dbReference>
<evidence type="ECO:0000313" key="3">
    <source>
        <dbReference type="EMBL" id="KAG8382197.1"/>
    </source>
</evidence>
<dbReference type="PANTHER" id="PTHR24015:SF388">
    <property type="entry name" value="OS02G0680500 PROTEIN"/>
    <property type="match status" value="1"/>
</dbReference>
<dbReference type="GO" id="GO:0003723">
    <property type="term" value="F:RNA binding"/>
    <property type="evidence" value="ECO:0007669"/>
    <property type="project" value="InterPro"/>
</dbReference>
<proteinExistence type="predicted"/>
<feature type="repeat" description="PPR" evidence="2">
    <location>
        <begin position="456"/>
        <end position="490"/>
    </location>
</feature>
<dbReference type="Pfam" id="PF01535">
    <property type="entry name" value="PPR"/>
    <property type="match status" value="9"/>
</dbReference>
<dbReference type="Proteomes" id="UP000826271">
    <property type="component" value="Unassembled WGS sequence"/>
</dbReference>
<dbReference type="EMBL" id="WHWC01000005">
    <property type="protein sequence ID" value="KAG8382197.1"/>
    <property type="molecule type" value="Genomic_DNA"/>
</dbReference>
<dbReference type="InterPro" id="IPR011990">
    <property type="entry name" value="TPR-like_helical_dom_sf"/>
</dbReference>
<protein>
    <submittedName>
        <fullName evidence="3">Uncharacterized protein</fullName>
    </submittedName>
</protein>
<dbReference type="NCBIfam" id="TIGR00756">
    <property type="entry name" value="PPR"/>
    <property type="match status" value="6"/>
</dbReference>